<dbReference type="GO" id="GO:0005686">
    <property type="term" value="C:U2 snRNP"/>
    <property type="evidence" value="ECO:0007669"/>
    <property type="project" value="TreeGrafter"/>
</dbReference>
<proteinExistence type="predicted"/>
<dbReference type="GO" id="GO:0003723">
    <property type="term" value="F:RNA binding"/>
    <property type="evidence" value="ECO:0007669"/>
    <property type="project" value="TreeGrafter"/>
</dbReference>
<evidence type="ECO:0000256" key="1">
    <source>
        <dbReference type="SAM" id="MobiDB-lite"/>
    </source>
</evidence>
<dbReference type="EMBL" id="JARKHS020013541">
    <property type="protein sequence ID" value="KAK8775922.1"/>
    <property type="molecule type" value="Genomic_DNA"/>
</dbReference>
<dbReference type="AlphaFoldDB" id="A0AAQ4EN92"/>
<evidence type="ECO:0000313" key="2">
    <source>
        <dbReference type="EMBL" id="KAK8775922.1"/>
    </source>
</evidence>
<reference evidence="3" key="2">
    <citation type="submission" date="2023-03" db="EMBL/GenBank/DDBJ databases">
        <authorList>
            <person name="Thuy-Boun P."/>
        </authorList>
    </citation>
    <scope>NUCLEOTIDE SEQUENCE</scope>
    <source>
        <strain evidence="3">F_SG_1</strain>
        <tissue evidence="3">Salivary glands</tissue>
    </source>
</reference>
<evidence type="ECO:0000313" key="4">
    <source>
        <dbReference type="Proteomes" id="UP001321473"/>
    </source>
</evidence>
<dbReference type="Proteomes" id="UP001321473">
    <property type="component" value="Unassembled WGS sequence"/>
</dbReference>
<protein>
    <submittedName>
        <fullName evidence="3">Uncharacterized protein</fullName>
    </submittedName>
</protein>
<dbReference type="EMBL" id="JARKHS020013540">
    <property type="protein sequence ID" value="KAK8775923.1"/>
    <property type="molecule type" value="Genomic_DNA"/>
</dbReference>
<dbReference type="PANTHER" id="PTHR15608:SF0">
    <property type="entry name" value="HIV TAT-SPECIFIC FACTOR 1"/>
    <property type="match status" value="1"/>
</dbReference>
<feature type="region of interest" description="Disordered" evidence="1">
    <location>
        <begin position="42"/>
        <end position="67"/>
    </location>
</feature>
<evidence type="ECO:0000313" key="3">
    <source>
        <dbReference type="EMBL" id="KAK8775923.1"/>
    </source>
</evidence>
<reference evidence="3" key="3">
    <citation type="submission" date="2024-02" db="EMBL/GenBank/DDBJ databases">
        <authorList>
            <person name="Mcdaniel E.A."/>
            <person name="Celebi F.M."/>
            <person name="Reiter T."/>
            <person name="Weiss E.C."/>
            <person name="Chou S."/>
        </authorList>
    </citation>
    <scope>NUCLEOTIDE SEQUENCE</scope>
    <source>
        <strain evidence="3">F_SG_1</strain>
        <tissue evidence="3">Salivary glands</tissue>
    </source>
</reference>
<gene>
    <name evidence="3" type="ORF">V5799_030732</name>
    <name evidence="2" type="ORF">V5799_030733</name>
</gene>
<reference evidence="3 4" key="1">
    <citation type="journal article" date="2023" name="Arcadia Sci">
        <title>De novo assembly of a long-read Amblyomma americanum tick genome.</title>
        <authorList>
            <person name="Chou S."/>
            <person name="Poskanzer K.E."/>
            <person name="Rollins M."/>
            <person name="Thuy-Boun P.S."/>
        </authorList>
    </citation>
    <scope>NUCLEOTIDE SEQUENCE [LARGE SCALE GENOMIC DNA]</scope>
    <source>
        <strain evidence="3">F_SG_1</strain>
        <tissue evidence="3">Salivary glands</tissue>
    </source>
</reference>
<dbReference type="PANTHER" id="PTHR15608">
    <property type="entry name" value="SPLICING FACTOR U2AF-ASSOCIATED PROTEIN 2"/>
    <property type="match status" value="1"/>
</dbReference>
<feature type="non-terminal residue" evidence="3">
    <location>
        <position position="67"/>
    </location>
</feature>
<keyword evidence="4" id="KW-1185">Reference proteome</keyword>
<name>A0AAQ4EN92_AMBAM</name>
<dbReference type="InterPro" id="IPR034393">
    <property type="entry name" value="TatSF1-like"/>
</dbReference>
<comment type="caution">
    <text evidence="3">The sequence shown here is derived from an EMBL/GenBank/DDBJ whole genome shotgun (WGS) entry which is preliminary data.</text>
</comment>
<organism evidence="3 4">
    <name type="scientific">Amblyomma americanum</name>
    <name type="common">Lone star tick</name>
    <dbReference type="NCBI Taxonomy" id="6943"/>
    <lineage>
        <taxon>Eukaryota</taxon>
        <taxon>Metazoa</taxon>
        <taxon>Ecdysozoa</taxon>
        <taxon>Arthropoda</taxon>
        <taxon>Chelicerata</taxon>
        <taxon>Arachnida</taxon>
        <taxon>Acari</taxon>
        <taxon>Parasitiformes</taxon>
        <taxon>Ixodida</taxon>
        <taxon>Ixodoidea</taxon>
        <taxon>Ixodidae</taxon>
        <taxon>Amblyomminae</taxon>
        <taxon>Amblyomma</taxon>
    </lineage>
</organism>
<feature type="compositionally biased region" description="Basic and acidic residues" evidence="1">
    <location>
        <begin position="57"/>
        <end position="67"/>
    </location>
</feature>
<sequence length="67" mass="7924">MVAQRSSGYKVESVELALRILDGYRLRDKEIRVERAQFQLKGSYDPAMKPKKKKQSKDKERLKKKIE</sequence>
<accession>A0AAQ4EN92</accession>
<dbReference type="GO" id="GO:0005684">
    <property type="term" value="C:U2-type spliceosomal complex"/>
    <property type="evidence" value="ECO:0007669"/>
    <property type="project" value="TreeGrafter"/>
</dbReference>